<reference evidence="2" key="2">
    <citation type="submission" date="2020-09" db="EMBL/GenBank/DDBJ databases">
        <authorList>
            <person name="Sun Q."/>
            <person name="Ohkuma M."/>
        </authorList>
    </citation>
    <scope>NUCLEOTIDE SEQUENCE</scope>
    <source>
        <strain evidence="2">JCM 4122</strain>
    </source>
</reference>
<evidence type="ECO:0000256" key="1">
    <source>
        <dbReference type="SAM" id="MobiDB-lite"/>
    </source>
</evidence>
<proteinExistence type="predicted"/>
<protein>
    <submittedName>
        <fullName evidence="2">Uncharacterized protein</fullName>
    </submittedName>
</protein>
<keyword evidence="3" id="KW-1185">Reference proteome</keyword>
<name>A0A919BXX8_STRFL</name>
<evidence type="ECO:0000313" key="3">
    <source>
        <dbReference type="Proteomes" id="UP000632849"/>
    </source>
</evidence>
<dbReference type="EMBL" id="BNBE01000004">
    <property type="protein sequence ID" value="GHG27700.1"/>
    <property type="molecule type" value="Genomic_DNA"/>
</dbReference>
<reference evidence="2" key="1">
    <citation type="journal article" date="2014" name="Int. J. Syst. Evol. Microbiol.">
        <title>Complete genome sequence of Corynebacterium casei LMG S-19264T (=DSM 44701T), isolated from a smear-ripened cheese.</title>
        <authorList>
            <consortium name="US DOE Joint Genome Institute (JGI-PGF)"/>
            <person name="Walter F."/>
            <person name="Albersmeier A."/>
            <person name="Kalinowski J."/>
            <person name="Ruckert C."/>
        </authorList>
    </citation>
    <scope>NUCLEOTIDE SEQUENCE</scope>
    <source>
        <strain evidence="2">JCM 4122</strain>
    </source>
</reference>
<sequence length="118" mass="12415">MPDEQACENGVHPAMLAARPPRPHADLPALRPPAPGLRSPAPWSARGRVDPRAGGGGPPARGRLGLRSGGGEHDVPPVHLGRFGGDPVRRGDVPEDGHRPLRHVPPYRSPLAVSAQRS</sequence>
<feature type="region of interest" description="Disordered" evidence="1">
    <location>
        <begin position="1"/>
        <end position="118"/>
    </location>
</feature>
<dbReference type="Proteomes" id="UP000632849">
    <property type="component" value="Unassembled WGS sequence"/>
</dbReference>
<feature type="compositionally biased region" description="Low complexity" evidence="1">
    <location>
        <begin position="36"/>
        <end position="46"/>
    </location>
</feature>
<comment type="caution">
    <text evidence="2">The sequence shown here is derived from an EMBL/GenBank/DDBJ whole genome shotgun (WGS) entry which is preliminary data.</text>
</comment>
<organism evidence="2 3">
    <name type="scientific">Streptomyces filamentosus</name>
    <name type="common">Streptomyces roseosporus</name>
    <dbReference type="NCBI Taxonomy" id="67294"/>
    <lineage>
        <taxon>Bacteria</taxon>
        <taxon>Bacillati</taxon>
        <taxon>Actinomycetota</taxon>
        <taxon>Actinomycetes</taxon>
        <taxon>Kitasatosporales</taxon>
        <taxon>Streptomycetaceae</taxon>
        <taxon>Streptomyces</taxon>
    </lineage>
</organism>
<accession>A0A919BXX8</accession>
<feature type="compositionally biased region" description="Basic and acidic residues" evidence="1">
    <location>
        <begin position="87"/>
        <end position="99"/>
    </location>
</feature>
<evidence type="ECO:0000313" key="2">
    <source>
        <dbReference type="EMBL" id="GHG27700.1"/>
    </source>
</evidence>
<gene>
    <name evidence="2" type="ORF">GCM10017667_75770</name>
</gene>
<dbReference type="AlphaFoldDB" id="A0A919BXX8"/>